<protein>
    <submittedName>
        <fullName evidence="1">Uncharacterized protein</fullName>
    </submittedName>
</protein>
<organism evidence="1 2">
    <name type="scientific">Glutinoglossum americanum</name>
    <dbReference type="NCBI Taxonomy" id="1670608"/>
    <lineage>
        <taxon>Eukaryota</taxon>
        <taxon>Fungi</taxon>
        <taxon>Dikarya</taxon>
        <taxon>Ascomycota</taxon>
        <taxon>Pezizomycotina</taxon>
        <taxon>Geoglossomycetes</taxon>
        <taxon>Geoglossales</taxon>
        <taxon>Geoglossaceae</taxon>
        <taxon>Glutinoglossum</taxon>
    </lineage>
</organism>
<keyword evidence="2" id="KW-1185">Reference proteome</keyword>
<dbReference type="OrthoDB" id="63112at2759"/>
<evidence type="ECO:0000313" key="1">
    <source>
        <dbReference type="EMBL" id="KAH0544956.1"/>
    </source>
</evidence>
<dbReference type="Proteomes" id="UP000698800">
    <property type="component" value="Unassembled WGS sequence"/>
</dbReference>
<accession>A0A9P8IEF2</accession>
<sequence length="83" mass="9731">MGWITEYYQVELILPAELYEIIRQDLEREISTVKYSRVILALSELLDGDFFNQYIKTGMVRNLEVKAMKTFAMCSCSRKAVWA</sequence>
<comment type="caution">
    <text evidence="1">The sequence shown here is derived from an EMBL/GenBank/DDBJ whole genome shotgun (WGS) entry which is preliminary data.</text>
</comment>
<dbReference type="AlphaFoldDB" id="A0A9P8IEF2"/>
<gene>
    <name evidence="1" type="ORF">FGG08_000882</name>
</gene>
<proteinExistence type="predicted"/>
<evidence type="ECO:0000313" key="2">
    <source>
        <dbReference type="Proteomes" id="UP000698800"/>
    </source>
</evidence>
<dbReference type="EMBL" id="JAGHQL010000011">
    <property type="protein sequence ID" value="KAH0544956.1"/>
    <property type="molecule type" value="Genomic_DNA"/>
</dbReference>
<name>A0A9P8IEF2_9PEZI</name>
<reference evidence="1" key="1">
    <citation type="submission" date="2021-03" db="EMBL/GenBank/DDBJ databases">
        <title>Comparative genomics and phylogenomic investigation of the class Geoglossomycetes provide insights into ecological specialization and systematics.</title>
        <authorList>
            <person name="Melie T."/>
            <person name="Pirro S."/>
            <person name="Miller A.N."/>
            <person name="Quandt A."/>
        </authorList>
    </citation>
    <scope>NUCLEOTIDE SEQUENCE</scope>
    <source>
        <strain evidence="1">GBOQ0MN5Z8</strain>
    </source>
</reference>